<dbReference type="SMART" id="SM00418">
    <property type="entry name" value="HTH_ARSR"/>
    <property type="match status" value="1"/>
</dbReference>
<dbReference type="InterPro" id="IPR001845">
    <property type="entry name" value="HTH_ArsR_DNA-bd_dom"/>
</dbReference>
<dbReference type="Proteomes" id="UP001143463">
    <property type="component" value="Unassembled WGS sequence"/>
</dbReference>
<organism evidence="5 6">
    <name type="scientific">Pseudonocardia halophobica</name>
    <dbReference type="NCBI Taxonomy" id="29401"/>
    <lineage>
        <taxon>Bacteria</taxon>
        <taxon>Bacillati</taxon>
        <taxon>Actinomycetota</taxon>
        <taxon>Actinomycetes</taxon>
        <taxon>Pseudonocardiales</taxon>
        <taxon>Pseudonocardiaceae</taxon>
        <taxon>Pseudonocardia</taxon>
    </lineage>
</organism>
<dbReference type="PANTHER" id="PTHR43132:SF8">
    <property type="entry name" value="HTH-TYPE TRANSCRIPTIONAL REGULATOR KMTR"/>
    <property type="match status" value="1"/>
</dbReference>
<dbReference type="PROSITE" id="PS50987">
    <property type="entry name" value="HTH_ARSR_2"/>
    <property type="match status" value="1"/>
</dbReference>
<gene>
    <name evidence="5" type="ORF">GCM10017577_37810</name>
</gene>
<evidence type="ECO:0000313" key="5">
    <source>
        <dbReference type="EMBL" id="GLL12640.1"/>
    </source>
</evidence>
<sequence length="120" mass="13231">MRAHKDIAAASPVREPLDAEVVALAADVLRQLGDATRFHLLGLLAEGPQDVTTLTARVAASRSSVSQHLGRLRLAGLVGARREGRRMVYRLTSDHVRRLVEETYAFAEHVGHRIPHHDSE</sequence>
<accession>A0A9W6NWQ9</accession>
<evidence type="ECO:0000256" key="3">
    <source>
        <dbReference type="ARBA" id="ARBA00023163"/>
    </source>
</evidence>
<dbReference type="CDD" id="cd00090">
    <property type="entry name" value="HTH_ARSR"/>
    <property type="match status" value="1"/>
</dbReference>
<keyword evidence="2" id="KW-0238">DNA-binding</keyword>
<dbReference type="SUPFAM" id="SSF46785">
    <property type="entry name" value="Winged helix' DNA-binding domain"/>
    <property type="match status" value="1"/>
</dbReference>
<reference evidence="5" key="2">
    <citation type="submission" date="2023-01" db="EMBL/GenBank/DDBJ databases">
        <authorList>
            <person name="Sun Q."/>
            <person name="Evtushenko L."/>
        </authorList>
    </citation>
    <scope>NUCLEOTIDE SEQUENCE</scope>
    <source>
        <strain evidence="5">VKM Ac-1069</strain>
    </source>
</reference>
<dbReference type="EMBL" id="BSFQ01000015">
    <property type="protein sequence ID" value="GLL12640.1"/>
    <property type="molecule type" value="Genomic_DNA"/>
</dbReference>
<dbReference type="PRINTS" id="PR00778">
    <property type="entry name" value="HTHARSR"/>
</dbReference>
<feature type="domain" description="HTH arsR-type" evidence="4">
    <location>
        <begin position="17"/>
        <end position="111"/>
    </location>
</feature>
<dbReference type="GO" id="GO:0003700">
    <property type="term" value="F:DNA-binding transcription factor activity"/>
    <property type="evidence" value="ECO:0007669"/>
    <property type="project" value="InterPro"/>
</dbReference>
<reference evidence="5" key="1">
    <citation type="journal article" date="2014" name="Int. J. Syst. Evol. Microbiol.">
        <title>Complete genome sequence of Corynebacterium casei LMG S-19264T (=DSM 44701T), isolated from a smear-ripened cheese.</title>
        <authorList>
            <consortium name="US DOE Joint Genome Institute (JGI-PGF)"/>
            <person name="Walter F."/>
            <person name="Albersmeier A."/>
            <person name="Kalinowski J."/>
            <person name="Ruckert C."/>
        </authorList>
    </citation>
    <scope>NUCLEOTIDE SEQUENCE</scope>
    <source>
        <strain evidence="5">VKM Ac-1069</strain>
    </source>
</reference>
<dbReference type="InterPro" id="IPR011991">
    <property type="entry name" value="ArsR-like_HTH"/>
</dbReference>
<dbReference type="Pfam" id="PF01022">
    <property type="entry name" value="HTH_5"/>
    <property type="match status" value="1"/>
</dbReference>
<dbReference type="InterPro" id="IPR036388">
    <property type="entry name" value="WH-like_DNA-bd_sf"/>
</dbReference>
<keyword evidence="3" id="KW-0804">Transcription</keyword>
<name>A0A9W6NWQ9_9PSEU</name>
<keyword evidence="1" id="KW-0805">Transcription regulation</keyword>
<dbReference type="Gene3D" id="1.10.10.10">
    <property type="entry name" value="Winged helix-like DNA-binding domain superfamily/Winged helix DNA-binding domain"/>
    <property type="match status" value="1"/>
</dbReference>
<keyword evidence="6" id="KW-1185">Reference proteome</keyword>
<protein>
    <recommendedName>
        <fullName evidence="4">HTH arsR-type domain-containing protein</fullName>
    </recommendedName>
</protein>
<dbReference type="PANTHER" id="PTHR43132">
    <property type="entry name" value="ARSENICAL RESISTANCE OPERON REPRESSOR ARSR-RELATED"/>
    <property type="match status" value="1"/>
</dbReference>
<dbReference type="AlphaFoldDB" id="A0A9W6NWQ9"/>
<evidence type="ECO:0000313" key="6">
    <source>
        <dbReference type="Proteomes" id="UP001143463"/>
    </source>
</evidence>
<dbReference type="InterPro" id="IPR051011">
    <property type="entry name" value="Metal_resp_trans_reg"/>
</dbReference>
<evidence type="ECO:0000256" key="1">
    <source>
        <dbReference type="ARBA" id="ARBA00023015"/>
    </source>
</evidence>
<proteinExistence type="predicted"/>
<comment type="caution">
    <text evidence="5">The sequence shown here is derived from an EMBL/GenBank/DDBJ whole genome shotgun (WGS) entry which is preliminary data.</text>
</comment>
<dbReference type="RefSeq" id="WP_037047787.1">
    <property type="nucleotide sequence ID" value="NZ_BAAAUZ010000073.1"/>
</dbReference>
<dbReference type="InterPro" id="IPR036390">
    <property type="entry name" value="WH_DNA-bd_sf"/>
</dbReference>
<dbReference type="NCBIfam" id="NF033788">
    <property type="entry name" value="HTH_metalloreg"/>
    <property type="match status" value="1"/>
</dbReference>
<evidence type="ECO:0000259" key="4">
    <source>
        <dbReference type="PROSITE" id="PS50987"/>
    </source>
</evidence>
<dbReference type="GO" id="GO:0003677">
    <property type="term" value="F:DNA binding"/>
    <property type="evidence" value="ECO:0007669"/>
    <property type="project" value="UniProtKB-KW"/>
</dbReference>
<evidence type="ECO:0000256" key="2">
    <source>
        <dbReference type="ARBA" id="ARBA00023125"/>
    </source>
</evidence>